<dbReference type="SUPFAM" id="SSF48371">
    <property type="entry name" value="ARM repeat"/>
    <property type="match status" value="1"/>
</dbReference>
<dbReference type="InterPro" id="IPR011989">
    <property type="entry name" value="ARM-like"/>
</dbReference>
<organism evidence="2 3">
    <name type="scientific">Geomonas silvestris</name>
    <dbReference type="NCBI Taxonomy" id="2740184"/>
    <lineage>
        <taxon>Bacteria</taxon>
        <taxon>Pseudomonadati</taxon>
        <taxon>Thermodesulfobacteriota</taxon>
        <taxon>Desulfuromonadia</taxon>
        <taxon>Geobacterales</taxon>
        <taxon>Geobacteraceae</taxon>
        <taxon>Geomonas</taxon>
    </lineage>
</organism>
<evidence type="ECO:0008006" key="4">
    <source>
        <dbReference type="Google" id="ProtNLM"/>
    </source>
</evidence>
<dbReference type="Pfam" id="PF13646">
    <property type="entry name" value="HEAT_2"/>
    <property type="match status" value="1"/>
</dbReference>
<accession>A0A6V8MF32</accession>
<protein>
    <recommendedName>
        <fullName evidence="4">HEAT repeat domain-containing protein</fullName>
    </recommendedName>
</protein>
<dbReference type="Gene3D" id="1.25.10.10">
    <property type="entry name" value="Leucine-rich Repeat Variant"/>
    <property type="match status" value="1"/>
</dbReference>
<dbReference type="AlphaFoldDB" id="A0A6V8MF32"/>
<dbReference type="EMBL" id="BLXX01000002">
    <property type="protein sequence ID" value="GFO58484.1"/>
    <property type="molecule type" value="Genomic_DNA"/>
</dbReference>
<gene>
    <name evidence="2" type="ORF">GMST_08090</name>
</gene>
<evidence type="ECO:0000256" key="1">
    <source>
        <dbReference type="SAM" id="MobiDB-lite"/>
    </source>
</evidence>
<sequence length="569" mass="63675">MDHQELPAQTAQTPGKRPVAPQEELRSATEVMVALLRSAKGVRMYLANNPMLVKYLEELQEKLGAHLDRYGSYPLEVEPFSLNYKGSELYRSEDRRDNLALRLHADGIRLVQFVRGIEPAELATFLEVAGFERPDRDDDDVVTRLWAEHLPHVSYLLEEDLVGIDALEIESEAVASQQEALDEITASLAKRPAPPQQMIPKHLLMLTAEDAGWLRKAVQTDARRNAVDDVITILAATLAGVQDPASFEEFTSITGKLVIDLFRARQIPHAQRLVRFLGQLMGLGSLPAERRQKVADVLEGILCEEVLQALAKTINETESLSREELRELLMVFGVPSLGAICELLGRLEKLKMRKVVIEVLIELGGQRPELFAPFLADPRWYLVRNVALVLALIGGPTALKMIVGLISHREVRIRREVLNFLAQSPDPKARPYLLKFLRDDASALRVRVLKIIAQQRLTFALKPLLALAASEELKNRGMEERLVLFETLGELGSVQMVPLFKEMLVKKSWFKRSVSKESAQCAVAGLLKVHHDSARQLLEELRRQGGSELRSVIDQALQARHDDAGTSAA</sequence>
<dbReference type="RefSeq" id="WP_183353348.1">
    <property type="nucleotide sequence ID" value="NZ_BLXX01000002.1"/>
</dbReference>
<dbReference type="Proteomes" id="UP000556026">
    <property type="component" value="Unassembled WGS sequence"/>
</dbReference>
<name>A0A6V8MF32_9BACT</name>
<keyword evidence="3" id="KW-1185">Reference proteome</keyword>
<proteinExistence type="predicted"/>
<evidence type="ECO:0000313" key="2">
    <source>
        <dbReference type="EMBL" id="GFO58484.1"/>
    </source>
</evidence>
<feature type="region of interest" description="Disordered" evidence="1">
    <location>
        <begin position="1"/>
        <end position="24"/>
    </location>
</feature>
<evidence type="ECO:0000313" key="3">
    <source>
        <dbReference type="Proteomes" id="UP000556026"/>
    </source>
</evidence>
<comment type="caution">
    <text evidence="2">The sequence shown here is derived from an EMBL/GenBank/DDBJ whole genome shotgun (WGS) entry which is preliminary data.</text>
</comment>
<dbReference type="InterPro" id="IPR016024">
    <property type="entry name" value="ARM-type_fold"/>
</dbReference>
<reference evidence="3" key="1">
    <citation type="submission" date="2020-06" db="EMBL/GenBank/DDBJ databases">
        <title>Draft genomic sequence of Geomonas sp. Red330.</title>
        <authorList>
            <person name="Itoh H."/>
            <person name="Zhenxing X."/>
            <person name="Ushijima N."/>
            <person name="Masuda Y."/>
            <person name="Shiratori Y."/>
            <person name="Senoo K."/>
        </authorList>
    </citation>
    <scope>NUCLEOTIDE SEQUENCE [LARGE SCALE GENOMIC DNA]</scope>
    <source>
        <strain evidence="3">Red330</strain>
    </source>
</reference>